<feature type="compositionally biased region" description="Basic and acidic residues" evidence="2">
    <location>
        <begin position="67"/>
        <end position="88"/>
    </location>
</feature>
<dbReference type="Pfam" id="PF03816">
    <property type="entry name" value="LytR_cpsA_psr"/>
    <property type="match status" value="1"/>
</dbReference>
<feature type="region of interest" description="Disordered" evidence="2">
    <location>
        <begin position="1"/>
        <end position="220"/>
    </location>
</feature>
<keyword evidence="6" id="KW-1185">Reference proteome</keyword>
<gene>
    <name evidence="5" type="ORF">GCM10022261_20660</name>
</gene>
<dbReference type="PANTHER" id="PTHR33392:SF6">
    <property type="entry name" value="POLYISOPRENYL-TEICHOIC ACID--PEPTIDOGLYCAN TEICHOIC ACID TRANSFERASE TAGU"/>
    <property type="match status" value="1"/>
</dbReference>
<evidence type="ECO:0000256" key="2">
    <source>
        <dbReference type="SAM" id="MobiDB-lite"/>
    </source>
</evidence>
<name>A0ABP8EKZ0_9MICO</name>
<feature type="domain" description="Cell envelope-related transcriptional attenuator" evidence="4">
    <location>
        <begin position="395"/>
        <end position="579"/>
    </location>
</feature>
<protein>
    <recommendedName>
        <fullName evidence="4">Cell envelope-related transcriptional attenuator domain-containing protein</fullName>
    </recommendedName>
</protein>
<feature type="compositionally biased region" description="Low complexity" evidence="2">
    <location>
        <begin position="657"/>
        <end position="683"/>
    </location>
</feature>
<dbReference type="NCBIfam" id="TIGR00350">
    <property type="entry name" value="lytR_cpsA_psr"/>
    <property type="match status" value="1"/>
</dbReference>
<dbReference type="Gene3D" id="3.40.630.190">
    <property type="entry name" value="LCP protein"/>
    <property type="match status" value="1"/>
</dbReference>
<evidence type="ECO:0000259" key="4">
    <source>
        <dbReference type="Pfam" id="PF03816"/>
    </source>
</evidence>
<comment type="similarity">
    <text evidence="1">Belongs to the LytR/CpsA/Psr (LCP) family.</text>
</comment>
<accession>A0ABP8EKZ0</accession>
<dbReference type="InterPro" id="IPR004474">
    <property type="entry name" value="LytR_CpsA_psr"/>
</dbReference>
<feature type="compositionally biased region" description="Low complexity" evidence="2">
    <location>
        <begin position="193"/>
        <end position="202"/>
    </location>
</feature>
<dbReference type="EMBL" id="BAABAZ010000006">
    <property type="protein sequence ID" value="GAA4284535.1"/>
    <property type="molecule type" value="Genomic_DNA"/>
</dbReference>
<feature type="compositionally biased region" description="Gly residues" evidence="2">
    <location>
        <begin position="751"/>
        <end position="768"/>
    </location>
</feature>
<feature type="transmembrane region" description="Helical" evidence="3">
    <location>
        <begin position="248"/>
        <end position="269"/>
    </location>
</feature>
<evidence type="ECO:0000256" key="1">
    <source>
        <dbReference type="ARBA" id="ARBA00006068"/>
    </source>
</evidence>
<feature type="compositionally biased region" description="Basic and acidic residues" evidence="2">
    <location>
        <begin position="95"/>
        <end position="106"/>
    </location>
</feature>
<organism evidence="5 6">
    <name type="scientific">Brevibacterium daeguense</name>
    <dbReference type="NCBI Taxonomy" id="909936"/>
    <lineage>
        <taxon>Bacteria</taxon>
        <taxon>Bacillati</taxon>
        <taxon>Actinomycetota</taxon>
        <taxon>Actinomycetes</taxon>
        <taxon>Micrococcales</taxon>
        <taxon>Brevibacteriaceae</taxon>
        <taxon>Brevibacterium</taxon>
    </lineage>
</organism>
<feature type="compositionally biased region" description="Low complexity" evidence="2">
    <location>
        <begin position="131"/>
        <end position="144"/>
    </location>
</feature>
<feature type="transmembrane region" description="Helical" evidence="3">
    <location>
        <begin position="323"/>
        <end position="347"/>
    </location>
</feature>
<dbReference type="Proteomes" id="UP001501586">
    <property type="component" value="Unassembled WGS sequence"/>
</dbReference>
<evidence type="ECO:0000313" key="6">
    <source>
        <dbReference type="Proteomes" id="UP001501586"/>
    </source>
</evidence>
<feature type="compositionally biased region" description="Low complexity" evidence="2">
    <location>
        <begin position="34"/>
        <end position="43"/>
    </location>
</feature>
<reference evidence="6" key="1">
    <citation type="journal article" date="2019" name="Int. J. Syst. Evol. Microbiol.">
        <title>The Global Catalogue of Microorganisms (GCM) 10K type strain sequencing project: providing services to taxonomists for standard genome sequencing and annotation.</title>
        <authorList>
            <consortium name="The Broad Institute Genomics Platform"/>
            <consortium name="The Broad Institute Genome Sequencing Center for Infectious Disease"/>
            <person name="Wu L."/>
            <person name="Ma J."/>
        </authorList>
    </citation>
    <scope>NUCLEOTIDE SEQUENCE [LARGE SCALE GENOMIC DNA]</scope>
    <source>
        <strain evidence="6">JCM 17458</strain>
    </source>
</reference>
<sequence length="768" mass="80383">MPQHENGDPESGTGSQPNSAAFRASKRPRLRGEQQTSTPSQSSPTPPSQRTFPEQAVPGRGASARADAADRAESGRTPRRAQPADRPHPPAPRPRAAEQHVNRREPGASARPRHAGDSSAGTRRGVDPRKAAAASAGAAAAAAADSPSTRPEAREAERRRRSRKRWVPPKREGAATGGRSGRGGRDRSGGGSLPALSSPSLREAAREENPSPRRSTRVGDGFPGIVGWTSLGTAFPGLGMIRGKNSRLGWFLLIGFFAGILAVMAWVIYRGPVRAAGRIISSPLILNTTAILLILGTLLWLFVILRTYAILKRGELLRSSQKLLGGVLVASLMICIAVPLGVGAGYARVQGSTISQVFGNSGGLVQDKQDLWADTPRINVFLIGRDTGEGREGTRPDTQLVASIDTRTGATTLISVPRNLALPIFPEGSQLASVFPYGFNAFGPQESMINAVWTWAEQNPDQVGDTGGLEPGMFATMQAVEGSLGLQLDYFASVDMEGFEDVVDAIGGVDIVVERPIPMGGGTNLNTGMKNKIHGWIDPGPQTLDGYEALWYVRSREGSDNYDRMCRQQRMIKTTLDQVDPQEIAMAYPKLAGSAGKNVATDIPQHEVPAFVELAVDMQSAEIKSAQINNDVVDTTNPDFEALHTWVQDQVNPQVDSQAEQEAQQETTEAGAAGEESPAAPTDEPAPEDAGGEGGQGGEDPAPGIENTEGMCFPEGYTPGDPWPGYPGPTDAGAAGGAGAGAAGAADGTGADTGAGAAGGAGAEAGRG</sequence>
<feature type="transmembrane region" description="Helical" evidence="3">
    <location>
        <begin position="289"/>
        <end position="311"/>
    </location>
</feature>
<feature type="compositionally biased region" description="Basic residues" evidence="2">
    <location>
        <begin position="159"/>
        <end position="168"/>
    </location>
</feature>
<proteinExistence type="inferred from homology"/>
<dbReference type="PANTHER" id="PTHR33392">
    <property type="entry name" value="POLYISOPRENYL-TEICHOIC ACID--PEPTIDOGLYCAN TEICHOIC ACID TRANSFERASE TAGU"/>
    <property type="match status" value="1"/>
</dbReference>
<keyword evidence="3" id="KW-1133">Transmembrane helix</keyword>
<evidence type="ECO:0000256" key="3">
    <source>
        <dbReference type="SAM" id="Phobius"/>
    </source>
</evidence>
<keyword evidence="3" id="KW-0812">Transmembrane</keyword>
<comment type="caution">
    <text evidence="5">The sequence shown here is derived from an EMBL/GenBank/DDBJ whole genome shotgun (WGS) entry which is preliminary data.</text>
</comment>
<feature type="region of interest" description="Disordered" evidence="2">
    <location>
        <begin position="653"/>
        <end position="768"/>
    </location>
</feature>
<dbReference type="InterPro" id="IPR050922">
    <property type="entry name" value="LytR/CpsA/Psr_CW_biosynth"/>
</dbReference>
<keyword evidence="3" id="KW-0472">Membrane</keyword>
<evidence type="ECO:0000313" key="5">
    <source>
        <dbReference type="EMBL" id="GAA4284535.1"/>
    </source>
</evidence>